<gene>
    <name evidence="2" type="ORF">LTRI10_LOCUS40927</name>
</gene>
<organism evidence="2 3">
    <name type="scientific">Linum trigynum</name>
    <dbReference type="NCBI Taxonomy" id="586398"/>
    <lineage>
        <taxon>Eukaryota</taxon>
        <taxon>Viridiplantae</taxon>
        <taxon>Streptophyta</taxon>
        <taxon>Embryophyta</taxon>
        <taxon>Tracheophyta</taxon>
        <taxon>Spermatophyta</taxon>
        <taxon>Magnoliopsida</taxon>
        <taxon>eudicotyledons</taxon>
        <taxon>Gunneridae</taxon>
        <taxon>Pentapetalae</taxon>
        <taxon>rosids</taxon>
        <taxon>fabids</taxon>
        <taxon>Malpighiales</taxon>
        <taxon>Linaceae</taxon>
        <taxon>Linum</taxon>
    </lineage>
</organism>
<feature type="compositionally biased region" description="Basic and acidic residues" evidence="1">
    <location>
        <begin position="110"/>
        <end position="122"/>
    </location>
</feature>
<feature type="compositionally biased region" description="Low complexity" evidence="1">
    <location>
        <begin position="132"/>
        <end position="141"/>
    </location>
</feature>
<protein>
    <submittedName>
        <fullName evidence="2">Uncharacterized protein</fullName>
    </submittedName>
</protein>
<evidence type="ECO:0000313" key="3">
    <source>
        <dbReference type="Proteomes" id="UP001497516"/>
    </source>
</evidence>
<evidence type="ECO:0000313" key="2">
    <source>
        <dbReference type="EMBL" id="CAL1400824.1"/>
    </source>
</evidence>
<dbReference type="EMBL" id="OZ034820">
    <property type="protein sequence ID" value="CAL1400824.1"/>
    <property type="molecule type" value="Genomic_DNA"/>
</dbReference>
<dbReference type="Proteomes" id="UP001497516">
    <property type="component" value="Chromosome 7"/>
</dbReference>
<accession>A0AAV2FSA0</accession>
<dbReference type="AlphaFoldDB" id="A0AAV2FSA0"/>
<keyword evidence="3" id="KW-1185">Reference proteome</keyword>
<reference evidence="2 3" key="1">
    <citation type="submission" date="2024-04" db="EMBL/GenBank/DDBJ databases">
        <authorList>
            <person name="Fracassetti M."/>
        </authorList>
    </citation>
    <scope>NUCLEOTIDE SEQUENCE [LARGE SCALE GENOMIC DNA]</scope>
</reference>
<name>A0AAV2FSA0_9ROSI</name>
<proteinExistence type="predicted"/>
<evidence type="ECO:0000256" key="1">
    <source>
        <dbReference type="SAM" id="MobiDB-lite"/>
    </source>
</evidence>
<sequence>MVQGRVNEASVVMNSDDNAITAQVVAEEVASGRSLSETDAGILGESGLKTTVKNLVASLSVGPVWQGCNLPSDTEFQQAVGTKQSNSFEILAPLAQFEVGEIAVSPLKDPVHFPELGKEGQQKKKGKPGRPPKGQKISNKS</sequence>
<feature type="region of interest" description="Disordered" evidence="1">
    <location>
        <begin position="110"/>
        <end position="141"/>
    </location>
</feature>